<keyword evidence="3 5" id="KW-0418">Kinase</keyword>
<dbReference type="PANTHER" id="PTHR10584">
    <property type="entry name" value="SUGAR KINASE"/>
    <property type="match status" value="1"/>
</dbReference>
<comment type="similarity">
    <text evidence="1">Belongs to the carbohydrate kinase PfkB family.</text>
</comment>
<evidence type="ECO:0000313" key="6">
    <source>
        <dbReference type="Proteomes" id="UP001341135"/>
    </source>
</evidence>
<keyword evidence="2" id="KW-0808">Transferase</keyword>
<dbReference type="GO" id="GO:0016301">
    <property type="term" value="F:kinase activity"/>
    <property type="evidence" value="ECO:0007669"/>
    <property type="project" value="UniProtKB-KW"/>
</dbReference>
<dbReference type="SUPFAM" id="SSF53613">
    <property type="entry name" value="Ribokinase-like"/>
    <property type="match status" value="1"/>
</dbReference>
<dbReference type="GeneID" id="89289053"/>
<dbReference type="RefSeq" id="WP_338252581.1">
    <property type="nucleotide sequence ID" value="NZ_AP028907.1"/>
</dbReference>
<protein>
    <submittedName>
        <fullName evidence="5">Carbohydrate kinase family protein</fullName>
    </submittedName>
</protein>
<dbReference type="InterPro" id="IPR002139">
    <property type="entry name" value="Ribo/fructo_kinase"/>
</dbReference>
<evidence type="ECO:0000259" key="4">
    <source>
        <dbReference type="Pfam" id="PF00294"/>
    </source>
</evidence>
<evidence type="ECO:0000313" key="5">
    <source>
        <dbReference type="EMBL" id="BES81468.1"/>
    </source>
</evidence>
<gene>
    <name evidence="5" type="ORF">PABY_10350</name>
</gene>
<accession>A0ABM8IZE4</accession>
<reference evidence="5 6" key="1">
    <citation type="submission" date="2023-09" db="EMBL/GenBank/DDBJ databases">
        <title>Pyrofollis japonicus gen. nov. sp. nov., a novel member of the family Pyrodictiaceae isolated from the Iheya North hydrothermal field.</title>
        <authorList>
            <person name="Miyazaki U."/>
            <person name="Sanari M."/>
            <person name="Tame A."/>
            <person name="Kitajima M."/>
            <person name="Okamoto A."/>
            <person name="Sawayama S."/>
            <person name="Miyazaki J."/>
            <person name="Takai K."/>
            <person name="Nakagawa S."/>
        </authorList>
    </citation>
    <scope>NUCLEOTIDE SEQUENCE [LARGE SCALE GENOMIC DNA]</scope>
    <source>
        <strain evidence="5 6">AV2</strain>
    </source>
</reference>
<dbReference type="Gene3D" id="3.40.1190.20">
    <property type="match status" value="1"/>
</dbReference>
<evidence type="ECO:0000256" key="1">
    <source>
        <dbReference type="ARBA" id="ARBA00010688"/>
    </source>
</evidence>
<evidence type="ECO:0000256" key="2">
    <source>
        <dbReference type="ARBA" id="ARBA00022679"/>
    </source>
</evidence>
<proteinExistence type="inferred from homology"/>
<evidence type="ECO:0000256" key="3">
    <source>
        <dbReference type="ARBA" id="ARBA00022777"/>
    </source>
</evidence>
<dbReference type="InterPro" id="IPR029056">
    <property type="entry name" value="Ribokinase-like"/>
</dbReference>
<dbReference type="Pfam" id="PF00294">
    <property type="entry name" value="PfkB"/>
    <property type="match status" value="1"/>
</dbReference>
<organism evidence="5 6">
    <name type="scientific">Pyrodictium abyssi</name>
    <dbReference type="NCBI Taxonomy" id="54256"/>
    <lineage>
        <taxon>Archaea</taxon>
        <taxon>Thermoproteota</taxon>
        <taxon>Thermoprotei</taxon>
        <taxon>Desulfurococcales</taxon>
        <taxon>Pyrodictiaceae</taxon>
        <taxon>Pyrodictium</taxon>
    </lineage>
</organism>
<sequence length="312" mass="33425">MESEAPRHIAVGNLNIDVYMVVDYIPGPDENAVAREAYIGPGGAAANYSVAAARLGHRASLLSHTGRLAEQLGVLGLLWERGVDTSLVKIHDNEMPGIVIVLVAPGGERTMITMRGANNLLRGDEASGAEADVLHVASRGTEVLRRAASTIRSKIVSYDPGGAAARREKSRILEAARELADVLVLNRVEYRLVAGDKPLSEARDLLGGKLKYVIVKKGAEGAILVTRDGLWHVDAFRAGEVVDTTGAGDVFIAVFNSYLIEKSDYITALQAASIAAGIKVTRRGAQSAPSREEIERFLRENPPRVHEYEGGA</sequence>
<feature type="domain" description="Carbohydrate kinase PfkB" evidence="4">
    <location>
        <begin position="10"/>
        <end position="288"/>
    </location>
</feature>
<dbReference type="PANTHER" id="PTHR10584:SF166">
    <property type="entry name" value="RIBOKINASE"/>
    <property type="match status" value="1"/>
</dbReference>
<dbReference type="Proteomes" id="UP001341135">
    <property type="component" value="Chromosome"/>
</dbReference>
<dbReference type="PRINTS" id="PR00990">
    <property type="entry name" value="RIBOKINASE"/>
</dbReference>
<name>A0ABM8IZE4_9CREN</name>
<dbReference type="InterPro" id="IPR011611">
    <property type="entry name" value="PfkB_dom"/>
</dbReference>
<dbReference type="EMBL" id="AP028907">
    <property type="protein sequence ID" value="BES81468.1"/>
    <property type="molecule type" value="Genomic_DNA"/>
</dbReference>
<keyword evidence="6" id="KW-1185">Reference proteome</keyword>